<evidence type="ECO:0000313" key="4">
    <source>
        <dbReference type="Proteomes" id="UP001314205"/>
    </source>
</evidence>
<accession>A0AAV1MB76</accession>
<dbReference type="Proteomes" id="UP001314205">
    <property type="component" value="Unassembled WGS sequence"/>
</dbReference>
<dbReference type="InterPro" id="IPR004244">
    <property type="entry name" value="Transposase_22"/>
</dbReference>
<dbReference type="Gene3D" id="3.30.70.1820">
    <property type="entry name" value="L1 transposable element, RRM domain"/>
    <property type="match status" value="1"/>
</dbReference>
<sequence>MTTVNSTFTQECETEQDLRPGEMSVNESFIENESPPPYITFRKGVRSVIPAISDLQQEFKTLQSSLLNRLDSWFSKQETKFNTLLNDFDEIKTTLKFISDKYDDLDKRTHDVSKRVSRIEQQLKSTPVFEARISELETKLAEFEQKSRNCNIEISNLPEKRSENLIQILENIAKVIKQPISTKDIVTIHRVPHMNPKISRPKNVIVKFFNQATRDNFVSAARLSKGITTEQINMHGAVQNIYINEHLTIQSKNLFRQTREAAKQNGYRFVWIKRGTVLVRASETSAIFAIRREQDILSKIKPKDTK</sequence>
<name>A0AAV1MB76_9NEOP</name>
<keyword evidence="4" id="KW-1185">Reference proteome</keyword>
<dbReference type="EMBL" id="CAVLGL010000148">
    <property type="protein sequence ID" value="CAK1603717.1"/>
    <property type="molecule type" value="Genomic_DNA"/>
</dbReference>
<proteinExistence type="predicted"/>
<reference evidence="3 4" key="1">
    <citation type="submission" date="2023-11" db="EMBL/GenBank/DDBJ databases">
        <authorList>
            <person name="Hedman E."/>
            <person name="Englund M."/>
            <person name="Stromberg M."/>
            <person name="Nyberg Akerstrom W."/>
            <person name="Nylinder S."/>
            <person name="Jareborg N."/>
            <person name="Kallberg Y."/>
            <person name="Kronander E."/>
        </authorList>
    </citation>
    <scope>NUCLEOTIDE SEQUENCE [LARGE SCALE GENOMIC DNA]</scope>
</reference>
<dbReference type="PANTHER" id="PTHR11505">
    <property type="entry name" value="L1 TRANSPOSABLE ELEMENT-RELATED"/>
    <property type="match status" value="1"/>
</dbReference>
<dbReference type="AlphaFoldDB" id="A0AAV1MB76"/>
<feature type="compositionally biased region" description="Polar residues" evidence="1">
    <location>
        <begin position="1"/>
        <end position="11"/>
    </location>
</feature>
<evidence type="ECO:0000256" key="1">
    <source>
        <dbReference type="SAM" id="MobiDB-lite"/>
    </source>
</evidence>
<dbReference type="InterPro" id="IPR057251">
    <property type="entry name" value="FP_C"/>
</dbReference>
<dbReference type="Pfam" id="PF25298">
    <property type="entry name" value="Baculo_FP_2nd"/>
    <property type="match status" value="1"/>
</dbReference>
<evidence type="ECO:0000259" key="2">
    <source>
        <dbReference type="Pfam" id="PF25298"/>
    </source>
</evidence>
<feature type="domain" description="FP protein C-terminal" evidence="2">
    <location>
        <begin position="250"/>
        <end position="296"/>
    </location>
</feature>
<comment type="caution">
    <text evidence="3">The sequence shown here is derived from an EMBL/GenBank/DDBJ whole genome shotgun (WGS) entry which is preliminary data.</text>
</comment>
<gene>
    <name evidence="3" type="ORF">PARMNEM_LOCUS22036</name>
</gene>
<protein>
    <recommendedName>
        <fullName evidence="2">FP protein C-terminal domain-containing protein</fullName>
    </recommendedName>
</protein>
<organism evidence="3 4">
    <name type="scientific">Parnassius mnemosyne</name>
    <name type="common">clouded apollo</name>
    <dbReference type="NCBI Taxonomy" id="213953"/>
    <lineage>
        <taxon>Eukaryota</taxon>
        <taxon>Metazoa</taxon>
        <taxon>Ecdysozoa</taxon>
        <taxon>Arthropoda</taxon>
        <taxon>Hexapoda</taxon>
        <taxon>Insecta</taxon>
        <taxon>Pterygota</taxon>
        <taxon>Neoptera</taxon>
        <taxon>Endopterygota</taxon>
        <taxon>Lepidoptera</taxon>
        <taxon>Glossata</taxon>
        <taxon>Ditrysia</taxon>
        <taxon>Papilionoidea</taxon>
        <taxon>Papilionidae</taxon>
        <taxon>Parnassiinae</taxon>
        <taxon>Parnassini</taxon>
        <taxon>Parnassius</taxon>
        <taxon>Driopa</taxon>
    </lineage>
</organism>
<evidence type="ECO:0000313" key="3">
    <source>
        <dbReference type="EMBL" id="CAK1603717.1"/>
    </source>
</evidence>
<feature type="region of interest" description="Disordered" evidence="1">
    <location>
        <begin position="1"/>
        <end position="22"/>
    </location>
</feature>